<evidence type="ECO:0000256" key="9">
    <source>
        <dbReference type="SAM" id="MobiDB-lite"/>
    </source>
</evidence>
<dbReference type="GO" id="GO:0005829">
    <property type="term" value="C:cytosol"/>
    <property type="evidence" value="ECO:0007669"/>
    <property type="project" value="TreeGrafter"/>
</dbReference>
<sequence>MANINSSKKHAILSEQRRKNNSSKRSQVKTFMKKIYKFIKEKKKEKAIQIFYVLQSIIDRYSLKGVMHANKAARYKSKIMKDIFKI</sequence>
<dbReference type="Pfam" id="PF01649">
    <property type="entry name" value="Ribosomal_S20p"/>
    <property type="match status" value="1"/>
</dbReference>
<accession>A0A3B1DVR8</accession>
<dbReference type="Proteomes" id="UP000271849">
    <property type="component" value="Chromosome"/>
</dbReference>
<reference evidence="11" key="1">
    <citation type="submission" date="2018-09" db="EMBL/GenBank/DDBJ databases">
        <authorList>
            <person name="Manzano-Marin A."/>
            <person name="Manzano-Marin A."/>
        </authorList>
    </citation>
    <scope>NUCLEOTIDE SEQUENCE [LARGE SCALE GENOMIC DNA]</scope>
    <source>
        <strain evidence="11">BuCistrobi</strain>
    </source>
</reference>
<proteinExistence type="inferred from homology"/>
<evidence type="ECO:0000256" key="2">
    <source>
        <dbReference type="ARBA" id="ARBA00007634"/>
    </source>
</evidence>
<feature type="region of interest" description="Disordered" evidence="9">
    <location>
        <begin position="1"/>
        <end position="27"/>
    </location>
</feature>
<keyword evidence="4 8" id="KW-0694">RNA-binding</keyword>
<dbReference type="PANTHER" id="PTHR33398:SF1">
    <property type="entry name" value="SMALL RIBOSOMAL SUBUNIT PROTEIN BS20C"/>
    <property type="match status" value="1"/>
</dbReference>
<evidence type="ECO:0000256" key="5">
    <source>
        <dbReference type="ARBA" id="ARBA00022980"/>
    </source>
</evidence>
<comment type="function">
    <text evidence="1 8">Binds directly to 16S ribosomal RNA.</text>
</comment>
<dbReference type="GO" id="GO:0006412">
    <property type="term" value="P:translation"/>
    <property type="evidence" value="ECO:0007669"/>
    <property type="project" value="UniProtKB-UniRule"/>
</dbReference>
<dbReference type="EMBL" id="LR025085">
    <property type="protein sequence ID" value="VAX76363.1"/>
    <property type="molecule type" value="Genomic_DNA"/>
</dbReference>
<dbReference type="GO" id="GO:0015935">
    <property type="term" value="C:small ribosomal subunit"/>
    <property type="evidence" value="ECO:0007669"/>
    <property type="project" value="TreeGrafter"/>
</dbReference>
<keyword evidence="3 8" id="KW-0699">rRNA-binding</keyword>
<evidence type="ECO:0000256" key="7">
    <source>
        <dbReference type="ARBA" id="ARBA00035136"/>
    </source>
</evidence>
<dbReference type="PANTHER" id="PTHR33398">
    <property type="entry name" value="30S RIBOSOMAL PROTEIN S20"/>
    <property type="match status" value="1"/>
</dbReference>
<evidence type="ECO:0000313" key="11">
    <source>
        <dbReference type="Proteomes" id="UP000271849"/>
    </source>
</evidence>
<dbReference type="NCBIfam" id="TIGR00029">
    <property type="entry name" value="S20"/>
    <property type="match status" value="1"/>
</dbReference>
<dbReference type="OrthoDB" id="9807974at2"/>
<dbReference type="STRING" id="1921549.GCA_900128825_00101"/>
<comment type="similarity">
    <text evidence="2 8">Belongs to the bacterial ribosomal protein bS20 family.</text>
</comment>
<dbReference type="Gene3D" id="1.20.58.110">
    <property type="entry name" value="Ribosomal protein S20"/>
    <property type="match status" value="1"/>
</dbReference>
<dbReference type="InterPro" id="IPR002583">
    <property type="entry name" value="Ribosomal_bS20"/>
</dbReference>
<evidence type="ECO:0000256" key="6">
    <source>
        <dbReference type="ARBA" id="ARBA00023274"/>
    </source>
</evidence>
<protein>
    <recommendedName>
        <fullName evidence="7 8">Small ribosomal subunit protein bS20</fullName>
    </recommendedName>
</protein>
<organism evidence="10 11">
    <name type="scientific">Buchnera aphidicola</name>
    <name type="common">Cinara strobi</name>
    <dbReference type="NCBI Taxonomy" id="1921549"/>
    <lineage>
        <taxon>Bacteria</taxon>
        <taxon>Pseudomonadati</taxon>
        <taxon>Pseudomonadota</taxon>
        <taxon>Gammaproteobacteria</taxon>
        <taxon>Enterobacterales</taxon>
        <taxon>Erwiniaceae</taxon>
        <taxon>Buchnera</taxon>
    </lineage>
</organism>
<keyword evidence="5 8" id="KW-0689">Ribosomal protein</keyword>
<gene>
    <name evidence="8 10" type="primary">rpsT</name>
    <name evidence="10" type="ORF">BUCINSTRO3249_0101</name>
</gene>
<evidence type="ECO:0000256" key="3">
    <source>
        <dbReference type="ARBA" id="ARBA00022730"/>
    </source>
</evidence>
<dbReference type="InterPro" id="IPR036510">
    <property type="entry name" value="Ribosomal_bS20_sf"/>
</dbReference>
<name>A0A3B1DVR8_9GAMM</name>
<evidence type="ECO:0000313" key="10">
    <source>
        <dbReference type="EMBL" id="VAX76363.1"/>
    </source>
</evidence>
<dbReference type="GO" id="GO:0003735">
    <property type="term" value="F:structural constituent of ribosome"/>
    <property type="evidence" value="ECO:0007669"/>
    <property type="project" value="InterPro"/>
</dbReference>
<dbReference type="SUPFAM" id="SSF46992">
    <property type="entry name" value="Ribosomal protein S20"/>
    <property type="match status" value="1"/>
</dbReference>
<evidence type="ECO:0000256" key="1">
    <source>
        <dbReference type="ARBA" id="ARBA00003134"/>
    </source>
</evidence>
<dbReference type="AlphaFoldDB" id="A0A3B1DVR8"/>
<dbReference type="HAMAP" id="MF_00500">
    <property type="entry name" value="Ribosomal_bS20"/>
    <property type="match status" value="1"/>
</dbReference>
<dbReference type="GO" id="GO:0070181">
    <property type="term" value="F:small ribosomal subunit rRNA binding"/>
    <property type="evidence" value="ECO:0007669"/>
    <property type="project" value="TreeGrafter"/>
</dbReference>
<dbReference type="RefSeq" id="WP_158348990.1">
    <property type="nucleotide sequence ID" value="NZ_LR025085.1"/>
</dbReference>
<keyword evidence="6 8" id="KW-0687">Ribonucleoprotein</keyword>
<evidence type="ECO:0000256" key="8">
    <source>
        <dbReference type="HAMAP-Rule" id="MF_00500"/>
    </source>
</evidence>
<evidence type="ECO:0000256" key="4">
    <source>
        <dbReference type="ARBA" id="ARBA00022884"/>
    </source>
</evidence>